<dbReference type="Proteomes" id="UP000095286">
    <property type="component" value="Unplaced"/>
</dbReference>
<evidence type="ECO:0000313" key="2">
    <source>
        <dbReference type="WBParaSite" id="RSKR_0000680800.1"/>
    </source>
</evidence>
<evidence type="ECO:0000313" key="1">
    <source>
        <dbReference type="Proteomes" id="UP000095286"/>
    </source>
</evidence>
<organism evidence="1 2">
    <name type="scientific">Rhabditophanes sp. KR3021</name>
    <dbReference type="NCBI Taxonomy" id="114890"/>
    <lineage>
        <taxon>Eukaryota</taxon>
        <taxon>Metazoa</taxon>
        <taxon>Ecdysozoa</taxon>
        <taxon>Nematoda</taxon>
        <taxon>Chromadorea</taxon>
        <taxon>Rhabditida</taxon>
        <taxon>Tylenchina</taxon>
        <taxon>Panagrolaimomorpha</taxon>
        <taxon>Strongyloidoidea</taxon>
        <taxon>Alloionematidae</taxon>
        <taxon>Rhabditophanes</taxon>
    </lineage>
</organism>
<accession>A0AC35U2B6</accession>
<name>A0AC35U2B6_9BILA</name>
<dbReference type="WBParaSite" id="RSKR_0000680800.1">
    <property type="protein sequence ID" value="RSKR_0000680800.1"/>
    <property type="gene ID" value="RSKR_0000680800"/>
</dbReference>
<proteinExistence type="predicted"/>
<protein>
    <submittedName>
        <fullName evidence="2">7TM_GPCR_Srx domain-containing protein</fullName>
    </submittedName>
</protein>
<reference evidence="2" key="1">
    <citation type="submission" date="2016-11" db="UniProtKB">
        <authorList>
            <consortium name="WormBaseParasite"/>
        </authorList>
    </citation>
    <scope>IDENTIFICATION</scope>
    <source>
        <strain evidence="2">KR3021</strain>
    </source>
</reference>
<sequence>MGLLLALLERILATRFRRNYSKQPKVWIILMFGCLQYGYGGLIKYINSVAIDFWNAHFFEVCMLLDLISSVISVFLYFQNKHIRMKASNKVLSLEEKFQLVENIKIIKMIMPMIILFYITNFVTNVTVTYLKFLNVDVQSLCVLDYGIMHYTYLYFAYKVFRYNKYTESYKNFKKYVLLSLFCKPQFRANTAGRKITAEIGVKFTTASGVVTSLKLFDSTGKNMTTKADGNDYFRQIEKSWK</sequence>